<dbReference type="PANTHER" id="PTHR47934">
    <property type="entry name" value="PENTATRICOPEPTIDE REPEAT-CONTAINING PROTEIN PET309, MITOCHONDRIAL"/>
    <property type="match status" value="1"/>
</dbReference>
<organism evidence="4 5">
    <name type="scientific">Quercus suber</name>
    <name type="common">Cork oak</name>
    <dbReference type="NCBI Taxonomy" id="58331"/>
    <lineage>
        <taxon>Eukaryota</taxon>
        <taxon>Viridiplantae</taxon>
        <taxon>Streptophyta</taxon>
        <taxon>Embryophyta</taxon>
        <taxon>Tracheophyta</taxon>
        <taxon>Spermatophyta</taxon>
        <taxon>Magnoliopsida</taxon>
        <taxon>eudicotyledons</taxon>
        <taxon>Gunneridae</taxon>
        <taxon>Pentapetalae</taxon>
        <taxon>rosids</taxon>
        <taxon>fabids</taxon>
        <taxon>Fagales</taxon>
        <taxon>Fagaceae</taxon>
        <taxon>Quercus</taxon>
    </lineage>
</organism>
<feature type="repeat" description="PPR" evidence="3">
    <location>
        <begin position="527"/>
        <end position="561"/>
    </location>
</feature>
<feature type="repeat" description="PPR" evidence="3">
    <location>
        <begin position="667"/>
        <end position="697"/>
    </location>
</feature>
<dbReference type="GO" id="GO:0005739">
    <property type="term" value="C:mitochondrion"/>
    <property type="evidence" value="ECO:0007669"/>
    <property type="project" value="TreeGrafter"/>
</dbReference>
<feature type="repeat" description="PPR" evidence="3">
    <location>
        <begin position="409"/>
        <end position="443"/>
    </location>
</feature>
<feature type="repeat" description="PPR" evidence="3">
    <location>
        <begin position="632"/>
        <end position="666"/>
    </location>
</feature>
<protein>
    <submittedName>
        <fullName evidence="4">Pentatricopeptide repeat-containing protein</fullName>
    </submittedName>
</protein>
<comment type="similarity">
    <text evidence="1">Belongs to the PPR family. P subfamily.</text>
</comment>
<dbReference type="Pfam" id="PF12854">
    <property type="entry name" value="PPR_1"/>
    <property type="match status" value="1"/>
</dbReference>
<proteinExistence type="inferred from homology"/>
<dbReference type="GO" id="GO:0007005">
    <property type="term" value="P:mitochondrion organization"/>
    <property type="evidence" value="ECO:0007669"/>
    <property type="project" value="TreeGrafter"/>
</dbReference>
<dbReference type="Pfam" id="PF01535">
    <property type="entry name" value="PPR"/>
    <property type="match status" value="7"/>
</dbReference>
<feature type="repeat" description="PPR" evidence="3">
    <location>
        <begin position="13"/>
        <end position="47"/>
    </location>
</feature>
<feature type="repeat" description="PPR" evidence="3">
    <location>
        <begin position="480"/>
        <end position="514"/>
    </location>
</feature>
<feature type="repeat" description="PPR" evidence="3">
    <location>
        <begin position="64"/>
        <end position="98"/>
    </location>
</feature>
<comment type="caution">
    <text evidence="4">The sequence shown here is derived from an EMBL/GenBank/DDBJ whole genome shotgun (WGS) entry which is preliminary data.</text>
</comment>
<dbReference type="AlphaFoldDB" id="A0AAW0IQJ6"/>
<evidence type="ECO:0000256" key="2">
    <source>
        <dbReference type="ARBA" id="ARBA00022737"/>
    </source>
</evidence>
<keyword evidence="2" id="KW-0677">Repeat</keyword>
<sequence length="813" mass="93886">MDKMVKDSKLILDQVTYNTLIHMLSKHGHGDEALEFLREAEERGFHVDKGETMKMREEEWWTPNAVTYGVVMHGLRRKGKLSEACDIVREMIRKGFFPTPVEINLLIRSICREGRMDEAKKFMQECLNKGCAVNVVNFTTLIHGYCQKDDLEAVLSLLDDRYLNNKYPDVITIRKPHKFINFLHFHTCVCGNSGQFYGQEVSYCFLENPLACIGLVAYYSSFLSRTSFASSRGQPAGKGEIDDTDDVLIELRLAWNPKLEGELRHLLRSLKPRQVCAVLRSQADERVALKLFYWADRQWRYRHDPIVYYTMLEVLIKTKLCQGARRVLRLMARRGIVRRPEAFGYVMLSYSRAGKLRNAMQILTLMQRAGVDSDLSICNIAINVLVKGNKLEKALRFLARMQLVEITPNVVTCNSLIKGYCDLHRVEDAIELIAEMPLKGCYLDKVSYYTVMSFLCKEKRVKEVRELMDKMVKDSKLILHQVTYNTLIHMLSKHGHGDEALEFLREAEEREARETMKMREEEWWTPNAVTYGVVMHGLRRKGKLSEACDIVREMIRKGFFPTPVEINLLIRSICREGRMDEAKKFMQECLNKGCAVNVVNFTTLIHGYCQKDDLEAVLSLLDDRYLNNKYPDVITYTTVIDALGKKRRIEEATELTMKMLKKGLDPTPVTYRTVIHRYCQMGRVEDLLKLLEKMLSRHSCKTVYNQVIEKLCSFGNLEEADKLLGKVLRTASRIDAKTCHILTESYLSKEIPLSAYKVASRMFNRNLIPGLKLCEKVSKRLMLEGKCEEADRLMIRFVDCGHISPQCQEHLGS</sequence>
<keyword evidence="5" id="KW-1185">Reference proteome</keyword>
<dbReference type="GO" id="GO:0006396">
    <property type="term" value="P:RNA processing"/>
    <property type="evidence" value="ECO:0007669"/>
    <property type="project" value="TreeGrafter"/>
</dbReference>
<dbReference type="GO" id="GO:0003729">
    <property type="term" value="F:mRNA binding"/>
    <property type="evidence" value="ECO:0007669"/>
    <property type="project" value="TreeGrafter"/>
</dbReference>
<dbReference type="InterPro" id="IPR011990">
    <property type="entry name" value="TPR-like_helical_dom_sf"/>
</dbReference>
<reference evidence="4 5" key="1">
    <citation type="journal article" date="2018" name="Sci. Data">
        <title>The draft genome sequence of cork oak.</title>
        <authorList>
            <person name="Ramos A.M."/>
            <person name="Usie A."/>
            <person name="Barbosa P."/>
            <person name="Barros P.M."/>
            <person name="Capote T."/>
            <person name="Chaves I."/>
            <person name="Simoes F."/>
            <person name="Abreu I."/>
            <person name="Carrasquinho I."/>
            <person name="Faro C."/>
            <person name="Guimaraes J.B."/>
            <person name="Mendonca D."/>
            <person name="Nobrega F."/>
            <person name="Rodrigues L."/>
            <person name="Saibo N.J.M."/>
            <person name="Varela M.C."/>
            <person name="Egas C."/>
            <person name="Matos J."/>
            <person name="Miguel C.M."/>
            <person name="Oliveira M.M."/>
            <person name="Ricardo C.P."/>
            <person name="Goncalves S."/>
        </authorList>
    </citation>
    <scope>NUCLEOTIDE SEQUENCE [LARGE SCALE GENOMIC DNA]</scope>
    <source>
        <strain evidence="5">cv. HL8</strain>
    </source>
</reference>
<gene>
    <name evidence="4" type="ORF">CFP56_043905</name>
</gene>
<feature type="repeat" description="PPR" evidence="3">
    <location>
        <begin position="562"/>
        <end position="596"/>
    </location>
</feature>
<dbReference type="Proteomes" id="UP000237347">
    <property type="component" value="Unassembled WGS sequence"/>
</dbReference>
<name>A0AAW0IQJ6_QUESU</name>
<evidence type="ECO:0000313" key="5">
    <source>
        <dbReference type="Proteomes" id="UP000237347"/>
    </source>
</evidence>
<dbReference type="InterPro" id="IPR051114">
    <property type="entry name" value="Mito_RNA_Proc_CCM1"/>
</dbReference>
<accession>A0AAW0IQJ6</accession>
<evidence type="ECO:0000256" key="3">
    <source>
        <dbReference type="PROSITE-ProRule" id="PRU00708"/>
    </source>
</evidence>
<dbReference type="PANTHER" id="PTHR47934:SF6">
    <property type="entry name" value="MITOCHONDRIAL GROUP I INTRON SPLICING FACTOR CCM1-RELATED"/>
    <property type="match status" value="1"/>
</dbReference>
<dbReference type="InterPro" id="IPR002885">
    <property type="entry name" value="PPR_rpt"/>
</dbReference>
<dbReference type="NCBIfam" id="TIGR00756">
    <property type="entry name" value="PPR"/>
    <property type="match status" value="11"/>
</dbReference>
<dbReference type="Gene3D" id="1.25.40.10">
    <property type="entry name" value="Tetratricopeptide repeat domain"/>
    <property type="match status" value="6"/>
</dbReference>
<evidence type="ECO:0000256" key="1">
    <source>
        <dbReference type="ARBA" id="ARBA00007626"/>
    </source>
</evidence>
<feature type="repeat" description="PPR" evidence="3">
    <location>
        <begin position="444"/>
        <end position="474"/>
    </location>
</feature>
<dbReference type="PROSITE" id="PS51375">
    <property type="entry name" value="PPR"/>
    <property type="match status" value="11"/>
</dbReference>
<dbReference type="EMBL" id="PKMF04000930">
    <property type="protein sequence ID" value="KAK7816627.1"/>
    <property type="molecule type" value="Genomic_DNA"/>
</dbReference>
<dbReference type="Pfam" id="PF13041">
    <property type="entry name" value="PPR_2"/>
    <property type="match status" value="3"/>
</dbReference>
<feature type="repeat" description="PPR" evidence="3">
    <location>
        <begin position="99"/>
        <end position="133"/>
    </location>
</feature>
<feature type="repeat" description="PPR" evidence="3">
    <location>
        <begin position="374"/>
        <end position="408"/>
    </location>
</feature>
<evidence type="ECO:0000313" key="4">
    <source>
        <dbReference type="EMBL" id="KAK7816627.1"/>
    </source>
</evidence>